<gene>
    <name evidence="8" type="ORF">BINO364_LOCUS8367</name>
</gene>
<dbReference type="EMBL" id="OV170223">
    <property type="protein sequence ID" value="CAH0722407.1"/>
    <property type="molecule type" value="Genomic_DNA"/>
</dbReference>
<sequence>MLFFVIFAAALVAMCKGEGVDSTPVCPRRNAYLAIDGNCDSYIQCRENEPSNMICPDGLNFNPAAVFPEYPCSYPMDVPCNGRTRAQPPQPTANCPHQYGYFPSPVKSEDCSQYIMCIDGIAVNMNCPTGLAFNPDVAQCDWPEHIPGCNANAYLGFTCPPPSKDESGNSIVTNHRYEGDCYAFFSCTDGKAHLLSCDMGLAFDAVSGHCVDADLVACPVNDVPVEI</sequence>
<evidence type="ECO:0000256" key="3">
    <source>
        <dbReference type="ARBA" id="ARBA00022737"/>
    </source>
</evidence>
<dbReference type="OrthoDB" id="6020543at2759"/>
<reference evidence="8" key="1">
    <citation type="submission" date="2021-12" db="EMBL/GenBank/DDBJ databases">
        <authorList>
            <person name="Martin H S."/>
        </authorList>
    </citation>
    <scope>NUCLEOTIDE SEQUENCE</scope>
</reference>
<organism evidence="8 9">
    <name type="scientific">Brenthis ino</name>
    <name type="common">lesser marbled fritillary</name>
    <dbReference type="NCBI Taxonomy" id="405034"/>
    <lineage>
        <taxon>Eukaryota</taxon>
        <taxon>Metazoa</taxon>
        <taxon>Ecdysozoa</taxon>
        <taxon>Arthropoda</taxon>
        <taxon>Hexapoda</taxon>
        <taxon>Insecta</taxon>
        <taxon>Pterygota</taxon>
        <taxon>Neoptera</taxon>
        <taxon>Endopterygota</taxon>
        <taxon>Lepidoptera</taxon>
        <taxon>Glossata</taxon>
        <taxon>Ditrysia</taxon>
        <taxon>Papilionoidea</taxon>
        <taxon>Nymphalidae</taxon>
        <taxon>Heliconiinae</taxon>
        <taxon>Argynnini</taxon>
        <taxon>Brenthis</taxon>
    </lineage>
</organism>
<keyword evidence="9" id="KW-1185">Reference proteome</keyword>
<dbReference type="PANTHER" id="PTHR23301:SF98">
    <property type="entry name" value="CHITIN-BINDING TYPE-2 DOMAIN-CONTAINING PROTEIN-RELATED"/>
    <property type="match status" value="1"/>
</dbReference>
<dbReference type="InterPro" id="IPR051940">
    <property type="entry name" value="Chitin_bind-dev_reg"/>
</dbReference>
<feature type="domain" description="Chitin-binding type-2" evidence="7">
    <location>
        <begin position="23"/>
        <end position="82"/>
    </location>
</feature>
<dbReference type="PROSITE" id="PS50940">
    <property type="entry name" value="CHIT_BIND_II"/>
    <property type="match status" value="3"/>
</dbReference>
<dbReference type="InterPro" id="IPR036508">
    <property type="entry name" value="Chitin-bd_dom_sf"/>
</dbReference>
<keyword evidence="4" id="KW-1015">Disulfide bond</keyword>
<feature type="signal peptide" evidence="6">
    <location>
        <begin position="1"/>
        <end position="17"/>
    </location>
</feature>
<evidence type="ECO:0000256" key="5">
    <source>
        <dbReference type="ARBA" id="ARBA00023180"/>
    </source>
</evidence>
<accession>A0A8J9UM28</accession>
<feature type="domain" description="Chitin-binding type-2" evidence="7">
    <location>
        <begin position="92"/>
        <end position="151"/>
    </location>
</feature>
<evidence type="ECO:0000259" key="7">
    <source>
        <dbReference type="PROSITE" id="PS50940"/>
    </source>
</evidence>
<evidence type="ECO:0000313" key="8">
    <source>
        <dbReference type="EMBL" id="CAH0722407.1"/>
    </source>
</evidence>
<feature type="non-terminal residue" evidence="8">
    <location>
        <position position="227"/>
    </location>
</feature>
<feature type="domain" description="Chitin-binding type-2" evidence="7">
    <location>
        <begin position="156"/>
        <end position="220"/>
    </location>
</feature>
<dbReference type="SMART" id="SM00494">
    <property type="entry name" value="ChtBD2"/>
    <property type="match status" value="3"/>
</dbReference>
<feature type="chain" id="PRO_5035472663" description="Chitin-binding type-2 domain-containing protein" evidence="6">
    <location>
        <begin position="18"/>
        <end position="227"/>
    </location>
</feature>
<dbReference type="SUPFAM" id="SSF57625">
    <property type="entry name" value="Invertebrate chitin-binding proteins"/>
    <property type="match status" value="3"/>
</dbReference>
<name>A0A8J9UM28_9NEOP</name>
<evidence type="ECO:0000256" key="6">
    <source>
        <dbReference type="SAM" id="SignalP"/>
    </source>
</evidence>
<evidence type="ECO:0000256" key="2">
    <source>
        <dbReference type="ARBA" id="ARBA00022729"/>
    </source>
</evidence>
<keyword evidence="5" id="KW-0325">Glycoprotein</keyword>
<evidence type="ECO:0000313" key="9">
    <source>
        <dbReference type="Proteomes" id="UP000838878"/>
    </source>
</evidence>
<dbReference type="Gene3D" id="2.170.140.10">
    <property type="entry name" value="Chitin binding domain"/>
    <property type="match status" value="3"/>
</dbReference>
<dbReference type="InterPro" id="IPR002557">
    <property type="entry name" value="Chitin-bd_dom"/>
</dbReference>
<evidence type="ECO:0000256" key="4">
    <source>
        <dbReference type="ARBA" id="ARBA00023157"/>
    </source>
</evidence>
<proteinExistence type="predicted"/>
<dbReference type="Pfam" id="PF01607">
    <property type="entry name" value="CBM_14"/>
    <property type="match status" value="3"/>
</dbReference>
<protein>
    <recommendedName>
        <fullName evidence="7">Chitin-binding type-2 domain-containing protein</fullName>
    </recommendedName>
</protein>
<dbReference type="GO" id="GO:0005576">
    <property type="term" value="C:extracellular region"/>
    <property type="evidence" value="ECO:0007669"/>
    <property type="project" value="InterPro"/>
</dbReference>
<dbReference type="AlphaFoldDB" id="A0A8J9UM28"/>
<keyword evidence="2 6" id="KW-0732">Signal</keyword>
<dbReference type="Proteomes" id="UP000838878">
    <property type="component" value="Chromosome 3"/>
</dbReference>
<dbReference type="GO" id="GO:0008061">
    <property type="term" value="F:chitin binding"/>
    <property type="evidence" value="ECO:0007669"/>
    <property type="project" value="UniProtKB-KW"/>
</dbReference>
<keyword evidence="3" id="KW-0677">Repeat</keyword>
<keyword evidence="1" id="KW-0147">Chitin-binding</keyword>
<dbReference type="PANTHER" id="PTHR23301">
    <property type="entry name" value="CHITIN BINDING PERITROPHIN-A"/>
    <property type="match status" value="1"/>
</dbReference>
<evidence type="ECO:0000256" key="1">
    <source>
        <dbReference type="ARBA" id="ARBA00022669"/>
    </source>
</evidence>